<dbReference type="GO" id="GO:0005737">
    <property type="term" value="C:cytoplasm"/>
    <property type="evidence" value="ECO:0007669"/>
    <property type="project" value="TreeGrafter"/>
</dbReference>
<evidence type="ECO:0000259" key="4">
    <source>
        <dbReference type="Pfam" id="PF23221"/>
    </source>
</evidence>
<feature type="domain" description="MROH2B-like N-terminal HEAT-repeats" evidence="4">
    <location>
        <begin position="39"/>
        <end position="258"/>
    </location>
</feature>
<dbReference type="InterPro" id="IPR016024">
    <property type="entry name" value="ARM-type_fold"/>
</dbReference>
<accession>A0AA38IJN9</accession>
<sequence length="1650" mass="186439">MNGQAKSTPESQLQIAIGILLESIVDKSQLVYETVNGSIRKLAERHPNQVLNSCCYFCERNPKPTNEHISSILMIMEKICVEHIIEIDGDTILLTIDFCLRTMIENINYEPVIQMPASCVLVALGRKHHIQVMESLLGKLEIGVLPHYMVPHTLGALANANAHGVVPYLKNILSIMLPLLGGVKFDPLKQAFAYAIGSFCEALVEYTSNLDQVPDNTITIENFQLEIGMSYDILFASWLQSREHRVIGSVLNALSAIFLILSVEKVTQQTPRIVHTLLNVYKKQVDAYNVTKCLGSIIQKAANVNGTLLEPLLPNILQALSDLVCVSPDYAQPDLLRNHSEVLRCYECFALHFTDNTIDQLINQLKNNNEKERIKALLVITHLTSYSTEHAIQRRFKDIIKHLSEMLNDPNIRVKKAIMKIIVAFACKGVLLNKEINPDGPDKYMEFLLKLCCKPGHVKNNDVDSGELFEIQKSADNTLCMLSTSVPELESTLWHLLMQCFLGPYYDDAIVVLLRCLTHLASRKSTTEVCDGAFMRCITLLAIPLPGFRGTFVLNFLKNIKPCNVDRYKGVWDSKIPQLVKYLEQNYDNFHQLEWQDLVFDFLGILLEAVKDQKFNESLISTARKQLEMYNNNRYINASDPSVKQSEKHFLLKCLAMILCHSQEKEIILQTLDDILVNAKLTDYSELHACAEAVGICSRVHLQYVLDKLSIIRKDVLLKKSSKFFQFSFIKDQKHELGIERVRYVIIASYAEICNEASTDKLLKVIESEILDFVVSELTSAKDFAIRKACLRAIGSVADAMHPNRNTLHIRMLDRDKVLQLVSSEIHLHNGPEYIELFPVILPVITSLVRLPLPLESDQRLKLLKLCFDNVYNASAIYCKITTDNNDNNYYGDLKLVPFVTSSFTKLNQLVQELLMQTLSPATLDEIVTLLEPWLGRRKAEQRLPAAETLRMVLQTYLDNMKFAYDCPTTFSQTGFLLSKIVPRSTDPNKNIRKVATESLCLVLCIASRYEGHMRDHDKQLSNSMQHIQQQIDSDEPKLLYNLTTDLAHIICVNLPQFQLNHFVDGLMDALLDCETSSSTGSSVVLNMTLKSKGSELQGHVHTVMEKLITQLAKIHCPRTKSSTLRSILNFATHHSKTVCQILLNQPLPFDGSICDCWAVLSTDQTLVLDLFDNLKKVLKQTPLYDEQGNGDIRIATLPPLQAIHALHELLKNVQLKDICRQHFPEIFALLLVTLASYIGTSAPAIKSNSDKKEKYGFVLNREAYKLKPAKVALETLKSFLHCCDYTQTAGCLMNLINIDSTEDLTTFLDTTSSLVENICSENPESLSWLVACLGPYIRAELEPQRVAVVVFFAFLLKQKANNQTVLAENLLEMTLDVQMDQSCLVRKIALQGLGFAAECLNLDLVSRHCQPILSVLMNSLDYNSIGNESDVILEGMLSFSKLLTMLEGRKFSTCQVTAAVRIKPLLDQEDVLLRRASFRLLGDLAASLSPDANIEAFREQVQGNLITLILHLCDPDMHVIKACKYTLRKVAIYLESPKVNSMIQEHLIDEANLHYVDFIKDLIKIMAEEMQELFNLFVMTSLSYLKSPWVEIRSSAALMVGLLFSQLSAESRHRISLDTVCDKLMRLISDDHEEVRMRAVQAIAYLFLD</sequence>
<dbReference type="EMBL" id="JALNTZ010000004">
    <property type="protein sequence ID" value="KAJ3655122.1"/>
    <property type="molecule type" value="Genomic_DNA"/>
</dbReference>
<dbReference type="Pfam" id="PF23227">
    <property type="entry name" value="HEAT_MROH2B_C"/>
    <property type="match status" value="1"/>
</dbReference>
<comment type="caution">
    <text evidence="6">The sequence shown here is derived from an EMBL/GenBank/DDBJ whole genome shotgun (WGS) entry which is preliminary data.</text>
</comment>
<name>A0AA38IJN9_9CUCU</name>
<dbReference type="Gene3D" id="1.25.10.10">
    <property type="entry name" value="Leucine-rich Repeat Variant"/>
    <property type="match status" value="4"/>
</dbReference>
<dbReference type="InterPro" id="IPR055406">
    <property type="entry name" value="HEAT_Maestro"/>
</dbReference>
<evidence type="ECO:0000259" key="3">
    <source>
        <dbReference type="Pfam" id="PF23210"/>
    </source>
</evidence>
<keyword evidence="1" id="KW-0677">Repeat</keyword>
<dbReference type="PANTHER" id="PTHR23120:SF0">
    <property type="entry name" value="MAESTRO HEAT-LIKE REPEAT FAMILY MEMBER 1"/>
    <property type="match status" value="1"/>
</dbReference>
<evidence type="ECO:0000259" key="2">
    <source>
        <dbReference type="Pfam" id="PF21047"/>
    </source>
</evidence>
<dbReference type="InterPro" id="IPR048465">
    <property type="entry name" value="Maestro-like_HEAT"/>
</dbReference>
<evidence type="ECO:0000256" key="1">
    <source>
        <dbReference type="ARBA" id="ARBA00022737"/>
    </source>
</evidence>
<organism evidence="6 7">
    <name type="scientific">Zophobas morio</name>
    <dbReference type="NCBI Taxonomy" id="2755281"/>
    <lineage>
        <taxon>Eukaryota</taxon>
        <taxon>Metazoa</taxon>
        <taxon>Ecdysozoa</taxon>
        <taxon>Arthropoda</taxon>
        <taxon>Hexapoda</taxon>
        <taxon>Insecta</taxon>
        <taxon>Pterygota</taxon>
        <taxon>Neoptera</taxon>
        <taxon>Endopterygota</taxon>
        <taxon>Coleoptera</taxon>
        <taxon>Polyphaga</taxon>
        <taxon>Cucujiformia</taxon>
        <taxon>Tenebrionidae</taxon>
        <taxon>Zophobas</taxon>
    </lineage>
</organism>
<feature type="domain" description="MROH2B-like HEAT-repeats" evidence="3">
    <location>
        <begin position="262"/>
        <end position="916"/>
    </location>
</feature>
<dbReference type="Pfam" id="PF23221">
    <property type="entry name" value="HEAT_MROH2B_1st"/>
    <property type="match status" value="1"/>
</dbReference>
<dbReference type="Pfam" id="PF21047">
    <property type="entry name" value="HEAT_Maestro"/>
    <property type="match status" value="1"/>
</dbReference>
<feature type="domain" description="Maestro-like HEAT-repeats" evidence="2">
    <location>
        <begin position="943"/>
        <end position="1168"/>
    </location>
</feature>
<dbReference type="SUPFAM" id="SSF48371">
    <property type="entry name" value="ARM repeat"/>
    <property type="match status" value="2"/>
</dbReference>
<evidence type="ECO:0000313" key="7">
    <source>
        <dbReference type="Proteomes" id="UP001168821"/>
    </source>
</evidence>
<keyword evidence="7" id="KW-1185">Reference proteome</keyword>
<dbReference type="InterPro" id="IPR056282">
    <property type="entry name" value="MROH2B-like_N_HEAT"/>
</dbReference>
<proteinExistence type="predicted"/>
<evidence type="ECO:0008006" key="8">
    <source>
        <dbReference type="Google" id="ProtNLM"/>
    </source>
</evidence>
<reference evidence="6" key="1">
    <citation type="journal article" date="2023" name="G3 (Bethesda)">
        <title>Whole genome assemblies of Zophobas morio and Tenebrio molitor.</title>
        <authorList>
            <person name="Kaur S."/>
            <person name="Stinson S.A."/>
            <person name="diCenzo G.C."/>
        </authorList>
    </citation>
    <scope>NUCLEOTIDE SEQUENCE</scope>
    <source>
        <strain evidence="6">QUZm001</strain>
    </source>
</reference>
<dbReference type="InterPro" id="IPR055408">
    <property type="entry name" value="HEAT_MROH2B-like"/>
</dbReference>
<dbReference type="InterPro" id="IPR011989">
    <property type="entry name" value="ARM-like"/>
</dbReference>
<dbReference type="Proteomes" id="UP001168821">
    <property type="component" value="Unassembled WGS sequence"/>
</dbReference>
<gene>
    <name evidence="6" type="ORF">Zmor_014261</name>
</gene>
<dbReference type="PANTHER" id="PTHR23120">
    <property type="entry name" value="MAESTRO-RELATED HEAT DOMAIN-CONTAINING"/>
    <property type="match status" value="1"/>
</dbReference>
<dbReference type="Pfam" id="PF23210">
    <property type="entry name" value="HEAT_Maestro_2"/>
    <property type="match status" value="1"/>
</dbReference>
<dbReference type="InterPro" id="IPR045206">
    <property type="entry name" value="Maestro_heat-like_prot"/>
</dbReference>
<feature type="domain" description="Maestro/Maestro-like HEAT-repeats" evidence="5">
    <location>
        <begin position="1371"/>
        <end position="1647"/>
    </location>
</feature>
<evidence type="ECO:0000313" key="6">
    <source>
        <dbReference type="EMBL" id="KAJ3655122.1"/>
    </source>
</evidence>
<protein>
    <recommendedName>
        <fullName evidence="8">Maestro heat-like repeat-containing protein family member 1</fullName>
    </recommendedName>
</protein>
<evidence type="ECO:0000259" key="5">
    <source>
        <dbReference type="Pfam" id="PF23227"/>
    </source>
</evidence>